<feature type="transmembrane region" description="Helical" evidence="8">
    <location>
        <begin position="104"/>
        <end position="123"/>
    </location>
</feature>
<dbReference type="PANTHER" id="PTHR12300">
    <property type="entry name" value="HVA22-LIKE PROTEINS"/>
    <property type="match status" value="1"/>
</dbReference>
<proteinExistence type="inferred from homology"/>
<evidence type="ECO:0000256" key="7">
    <source>
        <dbReference type="SAM" id="Coils"/>
    </source>
</evidence>
<evidence type="ECO:0000313" key="9">
    <source>
        <dbReference type="EMBL" id="OWZ23307.1"/>
    </source>
</evidence>
<dbReference type="PANTHER" id="PTHR12300:SF161">
    <property type="entry name" value="RECEPTOR EXPRESSION-ENHANCING PROTEIN"/>
    <property type="match status" value="1"/>
</dbReference>
<evidence type="ECO:0000256" key="5">
    <source>
        <dbReference type="ARBA" id="ARBA00023136"/>
    </source>
</evidence>
<comment type="similarity">
    <text evidence="2 6">Belongs to the DP1 family.</text>
</comment>
<dbReference type="Proteomes" id="UP000198211">
    <property type="component" value="Unassembled WGS sequence"/>
</dbReference>
<dbReference type="InterPro" id="IPR004345">
    <property type="entry name" value="TB2_DP1_HVA22"/>
</dbReference>
<gene>
    <name evidence="9" type="ORF">PHMEG_0001815</name>
</gene>
<reference evidence="10" key="1">
    <citation type="submission" date="2017-03" db="EMBL/GenBank/DDBJ databases">
        <title>Phytopthora megakarya and P. palmivora, two closely related causual agents of cacao black pod achieved similar genome size and gene model numbers by different mechanisms.</title>
        <authorList>
            <person name="Ali S."/>
            <person name="Shao J."/>
            <person name="Larry D.J."/>
            <person name="Kronmiller B."/>
            <person name="Shen D."/>
            <person name="Strem M.D."/>
            <person name="Melnick R.L."/>
            <person name="Guiltinan M.J."/>
            <person name="Tyler B.M."/>
            <person name="Meinhardt L.W."/>
            <person name="Bailey B.A."/>
        </authorList>
    </citation>
    <scope>NUCLEOTIDE SEQUENCE [LARGE SCALE GENOMIC DNA]</scope>
    <source>
        <strain evidence="10">zdho120</strain>
    </source>
</reference>
<keyword evidence="5 8" id="KW-0472">Membrane</keyword>
<organism evidence="9 10">
    <name type="scientific">Phytophthora megakarya</name>
    <dbReference type="NCBI Taxonomy" id="4795"/>
    <lineage>
        <taxon>Eukaryota</taxon>
        <taxon>Sar</taxon>
        <taxon>Stramenopiles</taxon>
        <taxon>Oomycota</taxon>
        <taxon>Peronosporomycetes</taxon>
        <taxon>Peronosporales</taxon>
        <taxon>Peronosporaceae</taxon>
        <taxon>Phytophthora</taxon>
    </lineage>
</organism>
<feature type="transmembrane region" description="Helical" evidence="8">
    <location>
        <begin position="33"/>
        <end position="52"/>
    </location>
</feature>
<comment type="caution">
    <text evidence="9">The sequence shown here is derived from an EMBL/GenBank/DDBJ whole genome shotgun (WGS) entry which is preliminary data.</text>
</comment>
<dbReference type="OrthoDB" id="10009287at2759"/>
<evidence type="ECO:0000256" key="1">
    <source>
        <dbReference type="ARBA" id="ARBA00004141"/>
    </source>
</evidence>
<dbReference type="AlphaFoldDB" id="A0A225X1U2"/>
<protein>
    <submittedName>
        <fullName evidence="9">Putative membrane protein</fullName>
    </submittedName>
</protein>
<keyword evidence="3 8" id="KW-0812">Transmembrane</keyword>
<dbReference type="EMBL" id="NBNE01000072">
    <property type="protein sequence ID" value="OWZ23307.1"/>
    <property type="molecule type" value="Genomic_DNA"/>
</dbReference>
<evidence type="ECO:0000256" key="4">
    <source>
        <dbReference type="ARBA" id="ARBA00022989"/>
    </source>
</evidence>
<dbReference type="GO" id="GO:0016020">
    <property type="term" value="C:membrane"/>
    <property type="evidence" value="ECO:0007669"/>
    <property type="project" value="UniProtKB-SubCell"/>
</dbReference>
<evidence type="ECO:0000256" key="2">
    <source>
        <dbReference type="ARBA" id="ARBA00008573"/>
    </source>
</evidence>
<feature type="coiled-coil region" evidence="7">
    <location>
        <begin position="1"/>
        <end position="28"/>
    </location>
</feature>
<evidence type="ECO:0000313" key="10">
    <source>
        <dbReference type="Proteomes" id="UP000198211"/>
    </source>
</evidence>
<keyword evidence="7" id="KW-0175">Coiled coil</keyword>
<accession>A0A225X1U2</accession>
<comment type="subcellular location">
    <subcellularLocation>
        <location evidence="1 6">Membrane</location>
        <topology evidence="1 6">Multi-pass membrane protein</topology>
    </subcellularLocation>
</comment>
<evidence type="ECO:0000256" key="8">
    <source>
        <dbReference type="SAM" id="Phobius"/>
    </source>
</evidence>
<keyword evidence="4 8" id="KW-1133">Transmembrane helix</keyword>
<evidence type="ECO:0000256" key="6">
    <source>
        <dbReference type="RuleBase" id="RU362006"/>
    </source>
</evidence>
<keyword evidence="10" id="KW-1185">Reference proteome</keyword>
<name>A0A225X1U2_9STRA</name>
<sequence>MDKLLEYKEKISAKLERYEKVVELEKQTGVDKFYIFCVGALLAGILLFVVGGEELVVGLVGFIYPAYMSFKAINTPGTGDDTQWLTYWVVYAFFNLTESITDLFLSWIPFYFFFKIAFLVWTYHPSTQGSNVIYNTLIKPYVAPHVGQIDSALKRGEDAAKKIAAKIEEKTQ</sequence>
<evidence type="ECO:0000256" key="3">
    <source>
        <dbReference type="ARBA" id="ARBA00022692"/>
    </source>
</evidence>
<dbReference type="STRING" id="4795.A0A225X1U2"/>
<dbReference type="Pfam" id="PF03134">
    <property type="entry name" value="TB2_DP1_HVA22"/>
    <property type="match status" value="1"/>
</dbReference>